<protein>
    <submittedName>
        <fullName evidence="1">Uncharacterized protein</fullName>
    </submittedName>
</protein>
<proteinExistence type="predicted"/>
<keyword evidence="2" id="KW-1185">Reference proteome</keyword>
<sequence>MHKSPIHIQAKIACLVSARPEPRIIWTRDGVEIAGGNTATFKRGIEQQHRYKLSLSRVSGAIDEFESVLSLDSVEEHDYGIFVCEASNGAGRRKSSVEIRFQPKGLPQTPIFAKQLQSGIDWILLGWRPGFDGGEKQTLELELRAVDPFTGRPSSENEPEHIVFGSGNWTTLSLFLVIFEWIFEGLFGILVESSKIT</sequence>
<organism evidence="1 2">
    <name type="scientific">Meloidogyne enterolobii</name>
    <name type="common">Root-knot nematode worm</name>
    <name type="synonym">Meloidogyne mayaguensis</name>
    <dbReference type="NCBI Taxonomy" id="390850"/>
    <lineage>
        <taxon>Eukaryota</taxon>
        <taxon>Metazoa</taxon>
        <taxon>Ecdysozoa</taxon>
        <taxon>Nematoda</taxon>
        <taxon>Chromadorea</taxon>
        <taxon>Rhabditida</taxon>
        <taxon>Tylenchina</taxon>
        <taxon>Tylenchomorpha</taxon>
        <taxon>Tylenchoidea</taxon>
        <taxon>Meloidogynidae</taxon>
        <taxon>Meloidogyninae</taxon>
        <taxon>Meloidogyne</taxon>
    </lineage>
</organism>
<evidence type="ECO:0000313" key="2">
    <source>
        <dbReference type="Proteomes" id="UP001497535"/>
    </source>
</evidence>
<comment type="caution">
    <text evidence="1">The sequence shown here is derived from an EMBL/GenBank/DDBJ whole genome shotgun (WGS) entry which is preliminary data.</text>
</comment>
<evidence type="ECO:0000313" key="1">
    <source>
        <dbReference type="EMBL" id="CAK5116252.1"/>
    </source>
</evidence>
<dbReference type="Proteomes" id="UP001497535">
    <property type="component" value="Unassembled WGS sequence"/>
</dbReference>
<gene>
    <name evidence="1" type="ORF">MENTE1834_LOCUS45773</name>
</gene>
<name>A0ACB1B1C2_MELEN</name>
<dbReference type="EMBL" id="CAVMJV010000157">
    <property type="protein sequence ID" value="CAK5116252.1"/>
    <property type="molecule type" value="Genomic_DNA"/>
</dbReference>
<accession>A0ACB1B1C2</accession>
<reference evidence="1" key="1">
    <citation type="submission" date="2023-11" db="EMBL/GenBank/DDBJ databases">
        <authorList>
            <person name="Poullet M."/>
        </authorList>
    </citation>
    <scope>NUCLEOTIDE SEQUENCE</scope>
    <source>
        <strain evidence="1">E1834</strain>
    </source>
</reference>